<name>A0A7N0RDR3_KALFE</name>
<feature type="region of interest" description="Disordered" evidence="1">
    <location>
        <begin position="234"/>
        <end position="254"/>
    </location>
</feature>
<keyword evidence="3" id="KW-1185">Reference proteome</keyword>
<sequence length="443" mass="48571">MSLKKVADRWAFLDEFEAPMWADLTLDAELSNKEQDDEWFHRSHKFHRLPSRKLKAAFKDVDGGGKFEIDFEGSSSPKLPSSVSKSRGKHYVLGTAFQLSMIEKGCLIENGDGEASQLKRRNEVLHKSALGDLKSRLHPDQENTSGNADFKLSNTSTVPNKNDSSSVNTSEINVATDDPKNSVTSESSQMPGPQVVDASNRIIGRSELLSVMKQSLHKSCAIRMAKRGQLIDGRQTNGYKSSSGKSSVGSCSVQSRDTKDLNVVGVQRTSRTPESRIVERLSQESRTRDEVKASMDGGTKITNTASDSGGRSEPLKSEAKAANRCPRRVINRDITTNSVSFTSNSTNRASECGNRGKVGMAKVFKTATKSTQLVINRAHGSISKVSEAATANNILERKHSVSGLGASDEMCRINHVRNDQLCQSIRSNQTRSIDLVFWFSDPV</sequence>
<accession>A0A7N0RDR3</accession>
<proteinExistence type="predicted"/>
<dbReference type="Gramene" id="Kaladp0008s0845.1.v1.1">
    <property type="protein sequence ID" value="Kaladp0008s0845.1.v1.1"/>
    <property type="gene ID" value="Kaladp0008s0845.v1.1"/>
</dbReference>
<feature type="compositionally biased region" description="Low complexity" evidence="1">
    <location>
        <begin position="240"/>
        <end position="254"/>
    </location>
</feature>
<feature type="compositionally biased region" description="Basic and acidic residues" evidence="1">
    <location>
        <begin position="281"/>
        <end position="293"/>
    </location>
</feature>
<dbReference type="Proteomes" id="UP000594263">
    <property type="component" value="Unplaced"/>
</dbReference>
<feature type="compositionally biased region" description="Polar residues" evidence="1">
    <location>
        <begin position="142"/>
        <end position="173"/>
    </location>
</feature>
<organism evidence="2 3">
    <name type="scientific">Kalanchoe fedtschenkoi</name>
    <name type="common">Lavender scallops</name>
    <name type="synonym">South American air plant</name>
    <dbReference type="NCBI Taxonomy" id="63787"/>
    <lineage>
        <taxon>Eukaryota</taxon>
        <taxon>Viridiplantae</taxon>
        <taxon>Streptophyta</taxon>
        <taxon>Embryophyta</taxon>
        <taxon>Tracheophyta</taxon>
        <taxon>Spermatophyta</taxon>
        <taxon>Magnoliopsida</taxon>
        <taxon>eudicotyledons</taxon>
        <taxon>Gunneridae</taxon>
        <taxon>Pentapetalae</taxon>
        <taxon>Saxifragales</taxon>
        <taxon>Crassulaceae</taxon>
        <taxon>Kalanchoe</taxon>
    </lineage>
</organism>
<dbReference type="AlphaFoldDB" id="A0A7N0RDR3"/>
<evidence type="ECO:0000256" key="1">
    <source>
        <dbReference type="SAM" id="MobiDB-lite"/>
    </source>
</evidence>
<evidence type="ECO:0000313" key="2">
    <source>
        <dbReference type="EnsemblPlants" id="Kaladp0008s0845.1.v1.1"/>
    </source>
</evidence>
<feature type="region of interest" description="Disordered" evidence="1">
    <location>
        <begin position="130"/>
        <end position="198"/>
    </location>
</feature>
<protein>
    <submittedName>
        <fullName evidence="2">Uncharacterized protein</fullName>
    </submittedName>
</protein>
<reference evidence="2" key="1">
    <citation type="submission" date="2021-01" db="UniProtKB">
        <authorList>
            <consortium name="EnsemblPlants"/>
        </authorList>
    </citation>
    <scope>IDENTIFICATION</scope>
</reference>
<evidence type="ECO:0000313" key="3">
    <source>
        <dbReference type="Proteomes" id="UP000594263"/>
    </source>
</evidence>
<dbReference type="EnsemblPlants" id="Kaladp0008s0845.1.v1.1">
    <property type="protein sequence ID" value="Kaladp0008s0845.1.v1.1"/>
    <property type="gene ID" value="Kaladp0008s0845.v1.1"/>
</dbReference>
<feature type="compositionally biased region" description="Polar residues" evidence="1">
    <location>
        <begin position="181"/>
        <end position="191"/>
    </location>
</feature>
<feature type="region of interest" description="Disordered" evidence="1">
    <location>
        <begin position="281"/>
        <end position="322"/>
    </location>
</feature>
<feature type="compositionally biased region" description="Polar residues" evidence="1">
    <location>
        <begin position="300"/>
        <end position="309"/>
    </location>
</feature>